<dbReference type="AlphaFoldDB" id="A0A1F6CBP8"/>
<evidence type="ECO:0000256" key="1">
    <source>
        <dbReference type="SAM" id="SignalP"/>
    </source>
</evidence>
<protein>
    <recommendedName>
        <fullName evidence="2">Uncharacterized protein TP-0789 domain-containing protein</fullName>
    </recommendedName>
</protein>
<feature type="chain" id="PRO_5009523363" description="Uncharacterized protein TP-0789 domain-containing protein" evidence="1">
    <location>
        <begin position="26"/>
        <end position="270"/>
    </location>
</feature>
<evidence type="ECO:0000259" key="2">
    <source>
        <dbReference type="Pfam" id="PF17131"/>
    </source>
</evidence>
<dbReference type="Gene3D" id="2.50.20.10">
    <property type="entry name" value="Lipoprotein localisation LolA/LolB/LppX"/>
    <property type="match status" value="1"/>
</dbReference>
<feature type="signal peptide" evidence="1">
    <location>
        <begin position="1"/>
        <end position="25"/>
    </location>
</feature>
<sequence length="270" mass="31372">MNHTGRRIALALLTPCLLAASALSAQEKTPPEEIVRRSRLTFFYAGEDMKAKVRMRLVNPQGKERVRAMTMLRKDQQEGGEQKYFIYFHQPADVRDMTFMVWKYPGKDDDRWLYIPALKLVRRIAANDSRSSFVGSDFTYEDISGRDPEEDTYTLVREEALNGRACDVVRSAPKSERSADYSYKLAWFDRMSHLPLKEEYYDRRGDLARVFTAEEVKEVQGLPTVTKRTMKNLQSGHRTEVTFEEIKYNLGLSDDLFTERYLRSAPPEAR</sequence>
<reference evidence="3 4" key="1">
    <citation type="journal article" date="2016" name="Nat. Commun.">
        <title>Thousands of microbial genomes shed light on interconnected biogeochemical processes in an aquifer system.</title>
        <authorList>
            <person name="Anantharaman K."/>
            <person name="Brown C.T."/>
            <person name="Hug L.A."/>
            <person name="Sharon I."/>
            <person name="Castelle C.J."/>
            <person name="Probst A.J."/>
            <person name="Thomas B.C."/>
            <person name="Singh A."/>
            <person name="Wilkins M.J."/>
            <person name="Karaoz U."/>
            <person name="Brodie E.L."/>
            <person name="Williams K.H."/>
            <person name="Hubbard S.S."/>
            <person name="Banfield J.F."/>
        </authorList>
    </citation>
    <scope>NUCLEOTIDE SEQUENCE [LARGE SCALE GENOMIC DNA]</scope>
    <source>
        <strain evidence="4">RIFCSPLOWO2_12_FULL_64_10</strain>
    </source>
</reference>
<dbReference type="CDD" id="cd16329">
    <property type="entry name" value="LolA_like"/>
    <property type="match status" value="1"/>
</dbReference>
<dbReference type="Proteomes" id="UP000178606">
    <property type="component" value="Unassembled WGS sequence"/>
</dbReference>
<comment type="caution">
    <text evidence="3">The sequence shown here is derived from an EMBL/GenBank/DDBJ whole genome shotgun (WGS) entry which is preliminary data.</text>
</comment>
<feature type="domain" description="Uncharacterized protein TP-0789" evidence="2">
    <location>
        <begin position="80"/>
        <end position="263"/>
    </location>
</feature>
<dbReference type="Pfam" id="PF17131">
    <property type="entry name" value="LolA_like"/>
    <property type="match status" value="1"/>
</dbReference>
<gene>
    <name evidence="3" type="ORF">A3F84_00605</name>
</gene>
<evidence type="ECO:0000313" key="4">
    <source>
        <dbReference type="Proteomes" id="UP000178606"/>
    </source>
</evidence>
<accession>A0A1F6CBP8</accession>
<proteinExistence type="predicted"/>
<keyword evidence="1" id="KW-0732">Signal</keyword>
<organism evidence="3 4">
    <name type="scientific">Handelsmanbacteria sp. (strain RIFCSPLOWO2_12_FULL_64_10)</name>
    <dbReference type="NCBI Taxonomy" id="1817868"/>
    <lineage>
        <taxon>Bacteria</taxon>
        <taxon>Candidatus Handelsmaniibacteriota</taxon>
    </lineage>
</organism>
<dbReference type="InterPro" id="IPR033399">
    <property type="entry name" value="TP_0789-like"/>
</dbReference>
<dbReference type="EMBL" id="MFKF01000297">
    <property type="protein sequence ID" value="OGG46604.1"/>
    <property type="molecule type" value="Genomic_DNA"/>
</dbReference>
<name>A0A1F6CBP8_HANXR</name>
<evidence type="ECO:0000313" key="3">
    <source>
        <dbReference type="EMBL" id="OGG46604.1"/>
    </source>
</evidence>